<dbReference type="AlphaFoldDB" id="A0A371IPZ5"/>
<dbReference type="EMBL" id="NOJZ02000041">
    <property type="protein sequence ID" value="RDY22546.1"/>
    <property type="molecule type" value="Genomic_DNA"/>
</dbReference>
<name>A0A371IPZ5_9FIRM</name>
<sequence length="89" mass="10465">MNDLSCKILFDIIAQDTTRLNYESYFKENKQLSEYEKIINFDKAIEYLECNRYITFLYDNHKKNAYVNGKISTLSIEGVRIEPKGSLVV</sequence>
<reference evidence="1 2" key="1">
    <citation type="journal article" date="2017" name="Genome Announc.">
        <title>Draft Genome Sequence of Romboutsia maritimum sp. nov. Strain CCRI-22766(T), Isolated from Coastal Estuarine Mud.</title>
        <authorList>
            <person name="Maheux A.F."/>
            <person name="Boudreau D.K."/>
            <person name="Berube E."/>
            <person name="Boissinot M."/>
            <person name="Raymond F."/>
            <person name="Brodeur S."/>
            <person name="Corbeil J."/>
            <person name="Brightwell G."/>
            <person name="Broda D."/>
            <person name="Omar R.F."/>
            <person name="Bergeron M.G."/>
        </authorList>
    </citation>
    <scope>NUCLEOTIDE SEQUENCE [LARGE SCALE GENOMIC DNA]</scope>
    <source>
        <strain evidence="1 2">CCRI-22766</strain>
    </source>
</reference>
<organism evidence="1 2">
    <name type="scientific">Romboutsia maritimum</name>
    <dbReference type="NCBI Taxonomy" id="2020948"/>
    <lineage>
        <taxon>Bacteria</taxon>
        <taxon>Bacillati</taxon>
        <taxon>Bacillota</taxon>
        <taxon>Clostridia</taxon>
        <taxon>Peptostreptococcales</taxon>
        <taxon>Peptostreptococcaceae</taxon>
        <taxon>Romboutsia</taxon>
    </lineage>
</organism>
<dbReference type="Proteomes" id="UP000243494">
    <property type="component" value="Unassembled WGS sequence"/>
</dbReference>
<accession>A0A371IPZ5</accession>
<gene>
    <name evidence="1" type="ORF">CHF27_012865</name>
</gene>
<keyword evidence="2" id="KW-1185">Reference proteome</keyword>
<proteinExistence type="predicted"/>
<dbReference type="RefSeq" id="WP_095405346.1">
    <property type="nucleotide sequence ID" value="NZ_NOJZ02000041.1"/>
</dbReference>
<evidence type="ECO:0000313" key="2">
    <source>
        <dbReference type="Proteomes" id="UP000243494"/>
    </source>
</evidence>
<protein>
    <submittedName>
        <fullName evidence="1">Uncharacterized protein</fullName>
    </submittedName>
</protein>
<comment type="caution">
    <text evidence="1">The sequence shown here is derived from an EMBL/GenBank/DDBJ whole genome shotgun (WGS) entry which is preliminary data.</text>
</comment>
<evidence type="ECO:0000313" key="1">
    <source>
        <dbReference type="EMBL" id="RDY22546.1"/>
    </source>
</evidence>
<dbReference type="OrthoDB" id="9758243at2"/>